<evidence type="ECO:0000259" key="10">
    <source>
        <dbReference type="PROSITE" id="PS50893"/>
    </source>
</evidence>
<evidence type="ECO:0000259" key="11">
    <source>
        <dbReference type="PROSITE" id="PS50929"/>
    </source>
</evidence>
<dbReference type="GO" id="GO:0015421">
    <property type="term" value="F:ABC-type oligopeptide transporter activity"/>
    <property type="evidence" value="ECO:0007669"/>
    <property type="project" value="TreeGrafter"/>
</dbReference>
<dbReference type="InterPro" id="IPR003439">
    <property type="entry name" value="ABC_transporter-like_ATP-bd"/>
</dbReference>
<dbReference type="GO" id="GO:0005886">
    <property type="term" value="C:plasma membrane"/>
    <property type="evidence" value="ECO:0007669"/>
    <property type="project" value="UniProtKB-SubCell"/>
</dbReference>
<evidence type="ECO:0000256" key="9">
    <source>
        <dbReference type="SAM" id="Phobius"/>
    </source>
</evidence>
<feature type="transmembrane region" description="Helical" evidence="9">
    <location>
        <begin position="38"/>
        <end position="58"/>
    </location>
</feature>
<evidence type="ECO:0000256" key="4">
    <source>
        <dbReference type="ARBA" id="ARBA00022741"/>
    </source>
</evidence>
<gene>
    <name evidence="12" type="ORF">J2S73_002407</name>
</gene>
<dbReference type="SUPFAM" id="SSF90123">
    <property type="entry name" value="ABC transporter transmembrane region"/>
    <property type="match status" value="1"/>
</dbReference>
<proteinExistence type="inferred from homology"/>
<keyword evidence="6 9" id="KW-1133">Transmembrane helix</keyword>
<dbReference type="Gene3D" id="1.20.1560.10">
    <property type="entry name" value="ABC transporter type 1, transmembrane domain"/>
    <property type="match status" value="1"/>
</dbReference>
<keyword evidence="3 9" id="KW-0812">Transmembrane</keyword>
<evidence type="ECO:0000256" key="5">
    <source>
        <dbReference type="ARBA" id="ARBA00022840"/>
    </source>
</evidence>
<feature type="domain" description="ABC transmembrane type-1" evidence="11">
    <location>
        <begin position="2"/>
        <end position="280"/>
    </location>
</feature>
<dbReference type="SMART" id="SM00382">
    <property type="entry name" value="AAA"/>
    <property type="match status" value="1"/>
</dbReference>
<comment type="subcellular location">
    <subcellularLocation>
        <location evidence="1">Cell membrane</location>
        <topology evidence="1">Multi-pass membrane protein</topology>
    </subcellularLocation>
</comment>
<protein>
    <submittedName>
        <fullName evidence="12">ATP-binding cassette subfamily C protein</fullName>
    </submittedName>
</protein>
<evidence type="ECO:0000256" key="3">
    <source>
        <dbReference type="ARBA" id="ARBA00022692"/>
    </source>
</evidence>
<dbReference type="PROSITE" id="PS50929">
    <property type="entry name" value="ABC_TM1F"/>
    <property type="match status" value="1"/>
</dbReference>
<sequence length="571" mass="59833">MAAVAVFSAVVNLLMLAGPLYMLQVYDRVLTSRSVPTLIALSAFVAGIYLFMGVLDAIRGRALVKVGHRISQRAGPAVFLRSLDQSGAGPNEAARPRPLNDLDQIRQFVSGAGLSALFDLPWIPVYLAIVYLIHPLLGIVATIGALVLLAIAAVTNHRARRMTALASAAGAERTAMVEAARRNRDVIAGLSMEDVLSKRFEALDDRFLGASARASQIVGGSTVAIKVFRLGLQSAVLGFGAYLAIQGVLTGGAMIAAAIIMARGLQPVEMVVQNWRGLLSARAAYRNLRAELSDTDKPEPMPLPDPVRDVALERVSVLAPNSRAPILIDASLKLNAGTVLGVIGATGTGKSTLARTMVGAVTPAAGRVLIDAAPLDQWPKAARSRHIGYLPQDVELFDGTIAENISRFSAEPDSRAIIAAAHAAGIHEKILSLPQGYGTVIGEHGIGLSAGQRQRVGLARALYRDPFVVVMDEPNANLDAEGEAALAEAIAGVRRRGGIAVVVAHRPGAVLSADLIAVMDAGRIARIGPREEVLGPAAKRAAAQRPRTAPPEARTGASPAMIRTAVAEGQS</sequence>
<feature type="transmembrane region" description="Helical" evidence="9">
    <location>
        <begin position="236"/>
        <end position="262"/>
    </location>
</feature>
<dbReference type="Gene3D" id="3.40.50.300">
    <property type="entry name" value="P-loop containing nucleotide triphosphate hydrolases"/>
    <property type="match status" value="1"/>
</dbReference>
<keyword evidence="5 12" id="KW-0067">ATP-binding</keyword>
<dbReference type="SUPFAM" id="SSF52540">
    <property type="entry name" value="P-loop containing nucleoside triphosphate hydrolases"/>
    <property type="match status" value="1"/>
</dbReference>
<dbReference type="RefSeq" id="WP_306885778.1">
    <property type="nucleotide sequence ID" value="NZ_JAUSUL010000002.1"/>
</dbReference>
<evidence type="ECO:0000313" key="12">
    <source>
        <dbReference type="EMBL" id="MDQ0315950.1"/>
    </source>
</evidence>
<dbReference type="GO" id="GO:0016887">
    <property type="term" value="F:ATP hydrolysis activity"/>
    <property type="evidence" value="ECO:0007669"/>
    <property type="project" value="InterPro"/>
</dbReference>
<reference evidence="12" key="1">
    <citation type="submission" date="2023-07" db="EMBL/GenBank/DDBJ databases">
        <title>Genomic Encyclopedia of Type Strains, Phase IV (KMG-IV): sequencing the most valuable type-strain genomes for metagenomic binning, comparative biology and taxonomic classification.</title>
        <authorList>
            <person name="Goeker M."/>
        </authorList>
    </citation>
    <scope>NUCLEOTIDE SEQUENCE</scope>
    <source>
        <strain evidence="12">DSM 21202</strain>
    </source>
</reference>
<dbReference type="InterPro" id="IPR017871">
    <property type="entry name" value="ABC_transporter-like_CS"/>
</dbReference>
<dbReference type="InterPro" id="IPR027417">
    <property type="entry name" value="P-loop_NTPase"/>
</dbReference>
<name>A0AAE3VPV0_9HYPH</name>
<dbReference type="InterPro" id="IPR010128">
    <property type="entry name" value="ATPase_T1SS_PrtD-like"/>
</dbReference>
<accession>A0AAE3VPV0</accession>
<dbReference type="InterPro" id="IPR003593">
    <property type="entry name" value="AAA+_ATPase"/>
</dbReference>
<dbReference type="InterPro" id="IPR011527">
    <property type="entry name" value="ABC1_TM_dom"/>
</dbReference>
<dbReference type="PROSITE" id="PS00211">
    <property type="entry name" value="ABC_TRANSPORTER_1"/>
    <property type="match status" value="1"/>
</dbReference>
<dbReference type="GO" id="GO:0005524">
    <property type="term" value="F:ATP binding"/>
    <property type="evidence" value="ECO:0007669"/>
    <property type="project" value="UniProtKB-KW"/>
</dbReference>
<dbReference type="PANTHER" id="PTHR43394:SF1">
    <property type="entry name" value="ATP-BINDING CASSETTE SUB-FAMILY B MEMBER 10, MITOCHONDRIAL"/>
    <property type="match status" value="1"/>
</dbReference>
<evidence type="ECO:0000256" key="1">
    <source>
        <dbReference type="ARBA" id="ARBA00004651"/>
    </source>
</evidence>
<evidence type="ECO:0000313" key="13">
    <source>
        <dbReference type="Proteomes" id="UP001229244"/>
    </source>
</evidence>
<evidence type="ECO:0000256" key="2">
    <source>
        <dbReference type="ARBA" id="ARBA00005417"/>
    </source>
</evidence>
<dbReference type="AlphaFoldDB" id="A0AAE3VPV0"/>
<dbReference type="Pfam" id="PF00664">
    <property type="entry name" value="ABC_membrane"/>
    <property type="match status" value="1"/>
</dbReference>
<dbReference type="GO" id="GO:0030253">
    <property type="term" value="P:protein secretion by the type I secretion system"/>
    <property type="evidence" value="ECO:0007669"/>
    <property type="project" value="InterPro"/>
</dbReference>
<dbReference type="Pfam" id="PF00005">
    <property type="entry name" value="ABC_tran"/>
    <property type="match status" value="1"/>
</dbReference>
<dbReference type="EMBL" id="JAUSUL010000002">
    <property type="protein sequence ID" value="MDQ0315950.1"/>
    <property type="molecule type" value="Genomic_DNA"/>
</dbReference>
<comment type="caution">
    <text evidence="12">The sequence shown here is derived from an EMBL/GenBank/DDBJ whole genome shotgun (WGS) entry which is preliminary data.</text>
</comment>
<evidence type="ECO:0000256" key="7">
    <source>
        <dbReference type="ARBA" id="ARBA00023136"/>
    </source>
</evidence>
<keyword evidence="4" id="KW-0547">Nucleotide-binding</keyword>
<keyword evidence="7 9" id="KW-0472">Membrane</keyword>
<dbReference type="InterPro" id="IPR039421">
    <property type="entry name" value="Type_1_exporter"/>
</dbReference>
<dbReference type="NCBIfam" id="TIGR01842">
    <property type="entry name" value="type_I_sec_PrtD"/>
    <property type="match status" value="1"/>
</dbReference>
<feature type="region of interest" description="Disordered" evidence="8">
    <location>
        <begin position="536"/>
        <end position="571"/>
    </location>
</feature>
<dbReference type="Proteomes" id="UP001229244">
    <property type="component" value="Unassembled WGS sequence"/>
</dbReference>
<comment type="similarity">
    <text evidence="2">Belongs to the ABC transporter superfamily.</text>
</comment>
<keyword evidence="13" id="KW-1185">Reference proteome</keyword>
<feature type="transmembrane region" description="Helical" evidence="9">
    <location>
        <begin position="129"/>
        <end position="154"/>
    </location>
</feature>
<dbReference type="InterPro" id="IPR036640">
    <property type="entry name" value="ABC1_TM_sf"/>
</dbReference>
<evidence type="ECO:0000256" key="6">
    <source>
        <dbReference type="ARBA" id="ARBA00022989"/>
    </source>
</evidence>
<feature type="compositionally biased region" description="Low complexity" evidence="8">
    <location>
        <begin position="536"/>
        <end position="557"/>
    </location>
</feature>
<dbReference type="PANTHER" id="PTHR43394">
    <property type="entry name" value="ATP-DEPENDENT PERMEASE MDL1, MITOCHONDRIAL"/>
    <property type="match status" value="1"/>
</dbReference>
<feature type="domain" description="ABC transporter" evidence="10">
    <location>
        <begin position="307"/>
        <end position="546"/>
    </location>
</feature>
<organism evidence="12 13">
    <name type="scientific">Amorphus orientalis</name>
    <dbReference type="NCBI Taxonomy" id="649198"/>
    <lineage>
        <taxon>Bacteria</taxon>
        <taxon>Pseudomonadati</taxon>
        <taxon>Pseudomonadota</taxon>
        <taxon>Alphaproteobacteria</taxon>
        <taxon>Hyphomicrobiales</taxon>
        <taxon>Amorphaceae</taxon>
        <taxon>Amorphus</taxon>
    </lineage>
</organism>
<evidence type="ECO:0000256" key="8">
    <source>
        <dbReference type="SAM" id="MobiDB-lite"/>
    </source>
</evidence>
<dbReference type="PROSITE" id="PS50893">
    <property type="entry name" value="ABC_TRANSPORTER_2"/>
    <property type="match status" value="1"/>
</dbReference>
<dbReference type="GO" id="GO:0030256">
    <property type="term" value="C:type I protein secretion system complex"/>
    <property type="evidence" value="ECO:0007669"/>
    <property type="project" value="InterPro"/>
</dbReference>